<dbReference type="Pfam" id="PF21674">
    <property type="entry name" value="CCDC22_N"/>
    <property type="match status" value="1"/>
</dbReference>
<dbReference type="GO" id="GO:0097602">
    <property type="term" value="F:cullin family protein binding"/>
    <property type="evidence" value="ECO:0007669"/>
    <property type="project" value="TreeGrafter"/>
</dbReference>
<feature type="domain" description="CCDC22 N-terminal" evidence="4">
    <location>
        <begin position="1"/>
        <end position="107"/>
    </location>
</feature>
<dbReference type="GO" id="GO:2000060">
    <property type="term" value="P:positive regulation of ubiquitin-dependent protein catabolic process"/>
    <property type="evidence" value="ECO:0007669"/>
    <property type="project" value="TreeGrafter"/>
</dbReference>
<evidence type="ECO:0000256" key="2">
    <source>
        <dbReference type="SAM" id="Coils"/>
    </source>
</evidence>
<evidence type="ECO:0000313" key="5">
    <source>
        <dbReference type="EMBL" id="CAF1380334.1"/>
    </source>
</evidence>
<sequence length="352" mass="41080">MEEVDRILIQSLRDIGCQIDDSLQNVNELNVNTLLGCVSQCLQLITGNKELPTHLPPNISTRFKVCGELAQLCQSNGYKGDIGYQIFLSINEHETRKLLNCLIEKVPREDPWEALERILSNKIISQLSDSTWVPHDLVIDLCNIPTYHPAGSFPHKSLSNISIFYSSSYIFIFKNDDLLLTQSRFMHTNIVEQQSNGFDENPKRNIDHTEELETLKTTINENDEIIHQLELQLQKLEEKELETLKTTINENDEIIHQLELQLQKLEESIKKYERFLDETKTEIENLDKDMTKQNVYKTFFTKQIPEIVKNTNKQKEELNKIIIETHVLQKDLNRLTEKLDRTFHVTDSQLFK</sequence>
<dbReference type="InterPro" id="IPR008530">
    <property type="entry name" value="CCDC22"/>
</dbReference>
<accession>A0A815JJ75</accession>
<dbReference type="AlphaFoldDB" id="A0A815JJ75"/>
<protein>
    <recommendedName>
        <fullName evidence="7">Coiled-coil domain-containing protein 22 homolog</fullName>
    </recommendedName>
</protein>
<dbReference type="OrthoDB" id="10266736at2759"/>
<gene>
    <name evidence="5" type="ORF">RFH988_LOCUS33812</name>
</gene>
<reference evidence="5" key="1">
    <citation type="submission" date="2021-02" db="EMBL/GenBank/DDBJ databases">
        <authorList>
            <person name="Nowell W R."/>
        </authorList>
    </citation>
    <scope>NUCLEOTIDE SEQUENCE</scope>
</reference>
<feature type="non-terminal residue" evidence="5">
    <location>
        <position position="1"/>
    </location>
</feature>
<evidence type="ECO:0000313" key="6">
    <source>
        <dbReference type="Proteomes" id="UP000663882"/>
    </source>
</evidence>
<feature type="coiled-coil region" evidence="2">
    <location>
        <begin position="212"/>
        <end position="289"/>
    </location>
</feature>
<comment type="similarity">
    <text evidence="1">Belongs to the CCDC22 family.</text>
</comment>
<dbReference type="PANTHER" id="PTHR15668:SF4">
    <property type="entry name" value="COILED-COIL DOMAIN-CONTAINING PROTEIN 22"/>
    <property type="match status" value="1"/>
</dbReference>
<comment type="caution">
    <text evidence="5">The sequence shown here is derived from an EMBL/GenBank/DDBJ whole genome shotgun (WGS) entry which is preliminary data.</text>
</comment>
<evidence type="ECO:0000259" key="3">
    <source>
        <dbReference type="Pfam" id="PF05667"/>
    </source>
</evidence>
<organism evidence="5 6">
    <name type="scientific">Rotaria sordida</name>
    <dbReference type="NCBI Taxonomy" id="392033"/>
    <lineage>
        <taxon>Eukaryota</taxon>
        <taxon>Metazoa</taxon>
        <taxon>Spiralia</taxon>
        <taxon>Gnathifera</taxon>
        <taxon>Rotifera</taxon>
        <taxon>Eurotatoria</taxon>
        <taxon>Bdelloidea</taxon>
        <taxon>Philodinida</taxon>
        <taxon>Philodinidae</taxon>
        <taxon>Rotaria</taxon>
    </lineage>
</organism>
<dbReference type="InterPro" id="IPR048348">
    <property type="entry name" value="CCDC22_CC"/>
</dbReference>
<evidence type="ECO:0000256" key="1">
    <source>
        <dbReference type="ARBA" id="ARBA00006438"/>
    </source>
</evidence>
<dbReference type="InterPro" id="IPR048349">
    <property type="entry name" value="CCDC22_N"/>
</dbReference>
<feature type="domain" description="CCDC22 coiled-coil" evidence="3">
    <location>
        <begin position="292"/>
        <end position="352"/>
    </location>
</feature>
<dbReference type="PANTHER" id="PTHR15668">
    <property type="entry name" value="JM1 PROTEIN"/>
    <property type="match status" value="1"/>
</dbReference>
<dbReference type="Pfam" id="PF05667">
    <property type="entry name" value="CCDC22_CC"/>
    <property type="match status" value="1"/>
</dbReference>
<evidence type="ECO:0008006" key="7">
    <source>
        <dbReference type="Google" id="ProtNLM"/>
    </source>
</evidence>
<keyword evidence="2" id="KW-0175">Coiled coil</keyword>
<name>A0A815JJ75_9BILA</name>
<proteinExistence type="inferred from homology"/>
<evidence type="ECO:0000259" key="4">
    <source>
        <dbReference type="Pfam" id="PF21674"/>
    </source>
</evidence>
<dbReference type="EMBL" id="CAJNOO010004416">
    <property type="protein sequence ID" value="CAF1380334.1"/>
    <property type="molecule type" value="Genomic_DNA"/>
</dbReference>
<dbReference type="Proteomes" id="UP000663882">
    <property type="component" value="Unassembled WGS sequence"/>
</dbReference>